<dbReference type="GO" id="GO:0016787">
    <property type="term" value="F:hydrolase activity"/>
    <property type="evidence" value="ECO:0007669"/>
    <property type="project" value="InterPro"/>
</dbReference>
<evidence type="ECO:0000313" key="2">
    <source>
        <dbReference type="EMBL" id="MBK8890794.1"/>
    </source>
</evidence>
<evidence type="ECO:0000313" key="3">
    <source>
        <dbReference type="Proteomes" id="UP000808146"/>
    </source>
</evidence>
<name>A0A9D7QJ16_9RHOO</name>
<dbReference type="InterPro" id="IPR004963">
    <property type="entry name" value="PAE/NOTUM"/>
</dbReference>
<feature type="chain" id="PRO_5038672033" description="Pectinacetylesterase" evidence="1">
    <location>
        <begin position="25"/>
        <end position="442"/>
    </location>
</feature>
<proteinExistence type="predicted"/>
<gene>
    <name evidence="2" type="ORF">IPN75_10590</name>
</gene>
<evidence type="ECO:0000256" key="1">
    <source>
        <dbReference type="SAM" id="SignalP"/>
    </source>
</evidence>
<dbReference type="EMBL" id="JADKBR010000015">
    <property type="protein sequence ID" value="MBK8890794.1"/>
    <property type="molecule type" value="Genomic_DNA"/>
</dbReference>
<keyword evidence="1" id="KW-0732">Signal</keyword>
<evidence type="ECO:0008006" key="4">
    <source>
        <dbReference type="Google" id="ProtNLM"/>
    </source>
</evidence>
<feature type="signal peptide" evidence="1">
    <location>
        <begin position="1"/>
        <end position="24"/>
    </location>
</feature>
<comment type="caution">
    <text evidence="2">The sequence shown here is derived from an EMBL/GenBank/DDBJ whole genome shotgun (WGS) entry which is preliminary data.</text>
</comment>
<accession>A0A9D7QJ16</accession>
<dbReference type="Proteomes" id="UP000808146">
    <property type="component" value="Unassembled WGS sequence"/>
</dbReference>
<protein>
    <recommendedName>
        <fullName evidence="4">Pectinacetylesterase</fullName>
    </recommendedName>
</protein>
<dbReference type="PANTHER" id="PTHR21562">
    <property type="entry name" value="NOTUM-RELATED"/>
    <property type="match status" value="1"/>
</dbReference>
<dbReference type="AlphaFoldDB" id="A0A9D7QJ16"/>
<dbReference type="Pfam" id="PF03283">
    <property type="entry name" value="PAE"/>
    <property type="match status" value="1"/>
</dbReference>
<reference evidence="3" key="1">
    <citation type="journal article" date="2021" name="Nat. Commun.">
        <title>Connecting structure to function with the recovery of over 1000 high-quality metagenome-assembled genomes from activated sludge using long-read sequencing.</title>
        <authorList>
            <person name="Singleton C.M."/>
            <person name="Petriglieri F."/>
            <person name="Kristensen J.M."/>
            <person name="Kirkegaard R.H."/>
            <person name="Michaelsen T.Y."/>
            <person name="Andersen M.H."/>
            <person name="Kondrotaite Z."/>
            <person name="Karst S.M."/>
            <person name="Dueholm M.S."/>
            <person name="Nielsen P.H."/>
            <person name="Albertsen M."/>
        </authorList>
    </citation>
    <scope>NUCLEOTIDE SEQUENCE [LARGE SCALE GENOMIC DNA]</scope>
</reference>
<sequence>MPRQIVHGALSVLTLVVASSAWSAAAPWVPNTTGNVGPAPTTFNKWEAIEAPASSGASCGNGSPYRFFVNRTTNAANAKKTVIMFEGGGACWEQNACQMKGGLLGATNYNGIPTNYMSTGLALGGLITPFTSRTHPLQKVQTQSWNIVYVPYCTGDVHTGNKVATYGDADPANPITYYHRGFKNGEAVANWVGRYLPKQDKLLVTGFSAGGVGATAMYGLIRLADQPKQSAMLADSGPLFQVDRNASPEEAPSVLLHNKIRVAWGLDGDNGLASRMIATFPTAGTVDNLGSLTTGLAKVFPQDRLGYAVFQADAVFSSFSYTKFYPEIAAVPAGAKRDALLKTKWVKEIGSWVDAMKPYANTGYYIPYGRDFIKAHTLTTASFAGTGIKEANLADLGVFVDNLLDPNQPLIRAYETQRTTPNPSGIALISWINTAFYALFGI</sequence>
<organism evidence="2 3">
    <name type="scientific">Candidatus Dechloromonas phosphorivorans</name>
    <dbReference type="NCBI Taxonomy" id="2899244"/>
    <lineage>
        <taxon>Bacteria</taxon>
        <taxon>Pseudomonadati</taxon>
        <taxon>Pseudomonadota</taxon>
        <taxon>Betaproteobacteria</taxon>
        <taxon>Rhodocyclales</taxon>
        <taxon>Azonexaceae</taxon>
        <taxon>Dechloromonas</taxon>
    </lineage>
</organism>
<dbReference type="PANTHER" id="PTHR21562:SF83">
    <property type="entry name" value="PECTIN ACETYLESTERASE 4"/>
    <property type="match status" value="1"/>
</dbReference>